<evidence type="ECO:0000256" key="1">
    <source>
        <dbReference type="SAM" id="MobiDB-lite"/>
    </source>
</evidence>
<dbReference type="AlphaFoldDB" id="A0A3B1B1D4"/>
<proteinExistence type="predicted"/>
<protein>
    <submittedName>
        <fullName evidence="2">Uncharacterized protein</fullName>
    </submittedName>
</protein>
<dbReference type="InterPro" id="IPR009576">
    <property type="entry name" value="Biofilm_formation_YgiB"/>
</dbReference>
<sequence>MKRTKQINLATMRKAAARKTSPTKSVVLTGTLLLAGCGSSSQEAMIFSSVEQCVSENSGSRSECEKAYDSAISEAERTAPKYNSQRACEMEFGHNQCRQSESNSGWFLPAMGGFMIGRLMGGGGGYDYGRPSPLFGYRNSWVGADGISYGGRSDRRVKVPQEAFKPKPTTARTISRGGFGSKIQAKSSWGSSRSRGSFGG</sequence>
<feature type="region of interest" description="Disordered" evidence="1">
    <location>
        <begin position="166"/>
        <end position="200"/>
    </location>
</feature>
<reference evidence="2" key="1">
    <citation type="submission" date="2018-06" db="EMBL/GenBank/DDBJ databases">
        <authorList>
            <person name="Zhirakovskaya E."/>
        </authorList>
    </citation>
    <scope>NUCLEOTIDE SEQUENCE</scope>
</reference>
<dbReference type="EMBL" id="UOFU01000155">
    <property type="protein sequence ID" value="VAW98876.1"/>
    <property type="molecule type" value="Genomic_DNA"/>
</dbReference>
<organism evidence="2">
    <name type="scientific">hydrothermal vent metagenome</name>
    <dbReference type="NCBI Taxonomy" id="652676"/>
    <lineage>
        <taxon>unclassified sequences</taxon>
        <taxon>metagenomes</taxon>
        <taxon>ecological metagenomes</taxon>
    </lineage>
</organism>
<gene>
    <name evidence="2" type="ORF">MNBD_GAMMA20-552</name>
</gene>
<accession>A0A3B1B1D4</accession>
<dbReference type="Pfam" id="PF06693">
    <property type="entry name" value="DUF1190"/>
    <property type="match status" value="1"/>
</dbReference>
<name>A0A3B1B1D4_9ZZZZ</name>
<evidence type="ECO:0000313" key="2">
    <source>
        <dbReference type="EMBL" id="VAW98876.1"/>
    </source>
</evidence>
<feature type="compositionally biased region" description="Low complexity" evidence="1">
    <location>
        <begin position="187"/>
        <end position="200"/>
    </location>
</feature>